<dbReference type="CDD" id="cd08501">
    <property type="entry name" value="PBP2_Lpqw"/>
    <property type="match status" value="1"/>
</dbReference>
<dbReference type="EMBL" id="CP092362">
    <property type="protein sequence ID" value="ULN44496.1"/>
    <property type="molecule type" value="Genomic_DNA"/>
</dbReference>
<evidence type="ECO:0000256" key="1">
    <source>
        <dbReference type="SAM" id="MobiDB-lite"/>
    </source>
</evidence>
<feature type="compositionally biased region" description="Polar residues" evidence="1">
    <location>
        <begin position="24"/>
        <end position="35"/>
    </location>
</feature>
<reference evidence="3" key="1">
    <citation type="submission" date="2022-08" db="EMBL/GenBank/DDBJ databases">
        <title>Whole genome sequencing of non-tuberculosis mycobacteria type-strains.</title>
        <authorList>
            <person name="Igarashi Y."/>
            <person name="Osugi A."/>
            <person name="Mitarai S."/>
        </authorList>
    </citation>
    <scope>NUCLEOTIDE SEQUENCE</scope>
    <source>
        <strain evidence="3">JCM 16369</strain>
    </source>
</reference>
<dbReference type="Pfam" id="PF00496">
    <property type="entry name" value="SBP_bac_5"/>
    <property type="match status" value="1"/>
</dbReference>
<accession>A0ABY3TZJ2</accession>
<gene>
    <name evidence="3" type="ORF">MI149_22660</name>
</gene>
<dbReference type="InterPro" id="IPR000914">
    <property type="entry name" value="SBP_5_dom"/>
</dbReference>
<dbReference type="InterPro" id="IPR030678">
    <property type="entry name" value="Peptide/Ni-bd"/>
</dbReference>
<evidence type="ECO:0000313" key="3">
    <source>
        <dbReference type="EMBL" id="ULN44496.1"/>
    </source>
</evidence>
<dbReference type="PIRSF" id="PIRSF002741">
    <property type="entry name" value="MppA"/>
    <property type="match status" value="1"/>
</dbReference>
<feature type="region of interest" description="Disordered" evidence="1">
    <location>
        <begin position="7"/>
        <end position="35"/>
    </location>
</feature>
<sequence length="543" mass="58399">MVVVLAGCSSSKRDVPSAGGNAELGSTSDINPQDPATLQKGGNLRLALSSFPSNWNTLNIDGNEADTGSMLRPTMPRAFVIAADGSMKVNNDYFTNVELTGTDPQVVTYTINPKAVWSDGTPITWEDIASQINATSGKDKNFAIASPNGSDRVASVTRGVDDRQAVITFAKHYSEWRGMFSGNTMLLPKSMTANPEVFNKGQLNGPGPSAGPFLVSAVDRTAQRIVLTRNPKWWGTPPLLDSFTFLVLDDAARIPALQNNTIDAVGLGSLDELTIARRTAGVSIRRAPGLSWYHFTFNGAPGSILSDKALRLAVAKGIDRQAIADVTQRGLVDKPVPLNNHIYVAGQQGYQDNSEAVAYNPDKAKQELDALGWKLNGQFREKDGKQLVIRDVLYDAQTTRQVALIAQNNLAQIGVNLQIDAKPGNGFFTNHIIPGDFDIAQFSWVGDAFALCCLNQIYTTGAESNFGKISSPQIDAKVEDVFNELDPDKARGLANELDKLIFGEVFSLPLFQSAGNVAVRSNLANFGPAGLGDLNYTAIGFTK</sequence>
<dbReference type="InterPro" id="IPR039424">
    <property type="entry name" value="SBP_5"/>
</dbReference>
<dbReference type="SUPFAM" id="SSF53850">
    <property type="entry name" value="Periplasmic binding protein-like II"/>
    <property type="match status" value="1"/>
</dbReference>
<dbReference type="PANTHER" id="PTHR30290">
    <property type="entry name" value="PERIPLASMIC BINDING COMPONENT OF ABC TRANSPORTER"/>
    <property type="match status" value="1"/>
</dbReference>
<dbReference type="Gene3D" id="3.40.190.10">
    <property type="entry name" value="Periplasmic binding protein-like II"/>
    <property type="match status" value="1"/>
</dbReference>
<name>A0ABY3TZJ2_9MYCO</name>
<dbReference type="Gene3D" id="3.10.105.10">
    <property type="entry name" value="Dipeptide-binding Protein, Domain 3"/>
    <property type="match status" value="1"/>
</dbReference>
<dbReference type="PANTHER" id="PTHR30290:SF65">
    <property type="entry name" value="MONOACYL PHOSPHATIDYLINOSITOL TETRAMANNOSIDE-BINDING PROTEIN LPQW-RELATED"/>
    <property type="match status" value="1"/>
</dbReference>
<evidence type="ECO:0000313" key="4">
    <source>
        <dbReference type="Proteomes" id="UP001055337"/>
    </source>
</evidence>
<dbReference type="Gene3D" id="3.90.76.10">
    <property type="entry name" value="Dipeptide-binding Protein, Domain 1"/>
    <property type="match status" value="1"/>
</dbReference>
<dbReference type="Proteomes" id="UP001055337">
    <property type="component" value="Chromosome"/>
</dbReference>
<feature type="domain" description="Solute-binding protein family 5" evidence="2">
    <location>
        <begin position="102"/>
        <end position="448"/>
    </location>
</feature>
<organism evidence="3 4">
    <name type="scientific">Mycolicibacterium crocinum</name>
    <dbReference type="NCBI Taxonomy" id="388459"/>
    <lineage>
        <taxon>Bacteria</taxon>
        <taxon>Bacillati</taxon>
        <taxon>Actinomycetota</taxon>
        <taxon>Actinomycetes</taxon>
        <taxon>Mycobacteriales</taxon>
        <taxon>Mycobacteriaceae</taxon>
        <taxon>Mycolicibacterium</taxon>
    </lineage>
</organism>
<keyword evidence="4" id="KW-1185">Reference proteome</keyword>
<evidence type="ECO:0000259" key="2">
    <source>
        <dbReference type="Pfam" id="PF00496"/>
    </source>
</evidence>
<protein>
    <submittedName>
        <fullName evidence="3">ABC transporter family substrate-binding protein</fullName>
    </submittedName>
</protein>
<proteinExistence type="predicted"/>